<evidence type="ECO:0000256" key="1">
    <source>
        <dbReference type="ARBA" id="ARBA00004613"/>
    </source>
</evidence>
<evidence type="ECO:0000313" key="9">
    <source>
        <dbReference type="Proteomes" id="UP000257200"/>
    </source>
</evidence>
<comment type="subcellular location">
    <subcellularLocation>
        <location evidence="1">Secreted</location>
    </subcellularLocation>
</comment>
<protein>
    <submittedName>
        <fullName evidence="8">Fibroblast growth factor binding protein 1a</fullName>
    </submittedName>
</protein>
<keyword evidence="9" id="KW-1185">Reference proteome</keyword>
<proteinExistence type="inferred from homology"/>
<accession>A0A3Q1F2G3</accession>
<dbReference type="PROSITE" id="PS51257">
    <property type="entry name" value="PROKAR_LIPOPROTEIN"/>
    <property type="match status" value="1"/>
</dbReference>
<feature type="compositionally biased region" description="Basic and acidic residues" evidence="7">
    <location>
        <begin position="42"/>
        <end position="55"/>
    </location>
</feature>
<dbReference type="PANTHER" id="PTHR15258:SF2">
    <property type="entry name" value="FIBROBLAST GROWTH FACTOR-BINDING PROTEIN 1"/>
    <property type="match status" value="1"/>
</dbReference>
<dbReference type="GO" id="GO:0005576">
    <property type="term" value="C:extracellular region"/>
    <property type="evidence" value="ECO:0007669"/>
    <property type="project" value="UniProtKB-SubCell"/>
</dbReference>
<evidence type="ECO:0000256" key="2">
    <source>
        <dbReference type="ARBA" id="ARBA00008326"/>
    </source>
</evidence>
<dbReference type="Pfam" id="PF06473">
    <property type="entry name" value="FGF-BP1"/>
    <property type="match status" value="2"/>
</dbReference>
<evidence type="ECO:0000313" key="8">
    <source>
        <dbReference type="Ensembl" id="ENSAPOP00000001565.1"/>
    </source>
</evidence>
<keyword evidence="3" id="KW-0964">Secreted</keyword>
<feature type="region of interest" description="Disordered" evidence="7">
    <location>
        <begin position="37"/>
        <end position="66"/>
    </location>
</feature>
<reference evidence="8" key="2">
    <citation type="submission" date="2025-09" db="UniProtKB">
        <authorList>
            <consortium name="Ensembl"/>
        </authorList>
    </citation>
    <scope>IDENTIFICATION</scope>
</reference>
<keyword evidence="4" id="KW-0732">Signal</keyword>
<evidence type="ECO:0000256" key="5">
    <source>
        <dbReference type="ARBA" id="ARBA00023157"/>
    </source>
</evidence>
<dbReference type="GO" id="GO:0019838">
    <property type="term" value="F:growth factor binding"/>
    <property type="evidence" value="ECO:0007669"/>
    <property type="project" value="UniProtKB-KW"/>
</dbReference>
<dbReference type="GeneTree" id="ENSGT00940000154372"/>
<evidence type="ECO:0000256" key="4">
    <source>
        <dbReference type="ARBA" id="ARBA00022729"/>
    </source>
</evidence>
<evidence type="ECO:0000256" key="6">
    <source>
        <dbReference type="ARBA" id="ARBA00023183"/>
    </source>
</evidence>
<keyword evidence="6" id="KW-0340">Growth factor binding</keyword>
<sequence length="217" mass="24183">MKLVCSAAFMAFLTNVTILLVLACISHQLIVGSCQKSRGRRGRDGDRGQHRDRSGLKVSRQPKSVSARPIKGKLVTRDKSECTWAATGEDLFILGVTCKKGDTSFSCEYAATPTVCREYASNAKLYWKQIARALRKQKNLCQDSSALVRAGMCRRAATDAHFRLRVGQKKKTAPPYVPAKTVKSCQPGNRKLAKEYCSDAWSSFCTFFFTMVQDYDC</sequence>
<evidence type="ECO:0000256" key="3">
    <source>
        <dbReference type="ARBA" id="ARBA00022525"/>
    </source>
</evidence>
<evidence type="ECO:0000256" key="7">
    <source>
        <dbReference type="SAM" id="MobiDB-lite"/>
    </source>
</evidence>
<name>A0A3Q1F2G3_9TELE</name>
<dbReference type="PANTHER" id="PTHR15258">
    <property type="entry name" value="FGF BINDING PROTEIN-RELATED"/>
    <property type="match status" value="1"/>
</dbReference>
<dbReference type="GO" id="GO:0007267">
    <property type="term" value="P:cell-cell signaling"/>
    <property type="evidence" value="ECO:0007669"/>
    <property type="project" value="TreeGrafter"/>
</dbReference>
<dbReference type="InterPro" id="IPR010510">
    <property type="entry name" value="FGF1-bd"/>
</dbReference>
<dbReference type="Proteomes" id="UP000257200">
    <property type="component" value="Unplaced"/>
</dbReference>
<dbReference type="AlphaFoldDB" id="A0A3Q1F2G3"/>
<dbReference type="InParanoid" id="A0A3Q1F2G3"/>
<dbReference type="Ensembl" id="ENSAPOT00000014936.1">
    <property type="protein sequence ID" value="ENSAPOP00000001565.1"/>
    <property type="gene ID" value="ENSAPOG00000002872.1"/>
</dbReference>
<organism evidence="8 9">
    <name type="scientific">Acanthochromis polyacanthus</name>
    <name type="common">spiny chromis</name>
    <dbReference type="NCBI Taxonomy" id="80966"/>
    <lineage>
        <taxon>Eukaryota</taxon>
        <taxon>Metazoa</taxon>
        <taxon>Chordata</taxon>
        <taxon>Craniata</taxon>
        <taxon>Vertebrata</taxon>
        <taxon>Euteleostomi</taxon>
        <taxon>Actinopterygii</taxon>
        <taxon>Neopterygii</taxon>
        <taxon>Teleostei</taxon>
        <taxon>Neoteleostei</taxon>
        <taxon>Acanthomorphata</taxon>
        <taxon>Ovalentaria</taxon>
        <taxon>Pomacentridae</taxon>
        <taxon>Acanthochromis</taxon>
    </lineage>
</organism>
<comment type="similarity">
    <text evidence="2">Belongs to the fibroblast growth factor-binding protein family.</text>
</comment>
<keyword evidence="5" id="KW-1015">Disulfide bond</keyword>
<reference evidence="8" key="1">
    <citation type="submission" date="2025-08" db="UniProtKB">
        <authorList>
            <consortium name="Ensembl"/>
        </authorList>
    </citation>
    <scope>IDENTIFICATION</scope>
</reference>